<feature type="non-terminal residue" evidence="2">
    <location>
        <position position="55"/>
    </location>
</feature>
<protein>
    <submittedName>
        <fullName evidence="2">Uncharacterized protein</fullName>
    </submittedName>
</protein>
<gene>
    <name evidence="2" type="ORF">C7212DRAFT_315824</name>
</gene>
<dbReference type="EMBL" id="PYWC01000015">
    <property type="protein sequence ID" value="PWW78454.1"/>
    <property type="molecule type" value="Genomic_DNA"/>
</dbReference>
<feature type="compositionally biased region" description="Polar residues" evidence="1">
    <location>
        <begin position="40"/>
        <end position="55"/>
    </location>
</feature>
<feature type="region of interest" description="Disordered" evidence="1">
    <location>
        <begin position="1"/>
        <end position="55"/>
    </location>
</feature>
<accession>A0A317SW07</accession>
<sequence length="55" mass="5748">MSDPSTIGLSENGEDLSGPKSPGLKSSNSDRKKKSHREQSLMSMASSSPLVGTNV</sequence>
<evidence type="ECO:0000313" key="2">
    <source>
        <dbReference type="EMBL" id="PWW78454.1"/>
    </source>
</evidence>
<evidence type="ECO:0000313" key="3">
    <source>
        <dbReference type="Proteomes" id="UP000246991"/>
    </source>
</evidence>
<keyword evidence="3" id="KW-1185">Reference proteome</keyword>
<comment type="caution">
    <text evidence="2">The sequence shown here is derived from an EMBL/GenBank/DDBJ whole genome shotgun (WGS) entry which is preliminary data.</text>
</comment>
<organism evidence="2 3">
    <name type="scientific">Tuber magnatum</name>
    <name type="common">white Piedmont truffle</name>
    <dbReference type="NCBI Taxonomy" id="42249"/>
    <lineage>
        <taxon>Eukaryota</taxon>
        <taxon>Fungi</taxon>
        <taxon>Dikarya</taxon>
        <taxon>Ascomycota</taxon>
        <taxon>Pezizomycotina</taxon>
        <taxon>Pezizomycetes</taxon>
        <taxon>Pezizales</taxon>
        <taxon>Tuberaceae</taxon>
        <taxon>Tuber</taxon>
    </lineage>
</organism>
<dbReference type="AlphaFoldDB" id="A0A317SW07"/>
<name>A0A317SW07_9PEZI</name>
<reference evidence="2 3" key="1">
    <citation type="submission" date="2018-03" db="EMBL/GenBank/DDBJ databases">
        <title>Genomes of Pezizomycetes fungi and the evolution of truffles.</title>
        <authorList>
            <person name="Murat C."/>
            <person name="Payen T."/>
            <person name="Noel B."/>
            <person name="Kuo A."/>
            <person name="Martin F.M."/>
        </authorList>
    </citation>
    <scope>NUCLEOTIDE SEQUENCE [LARGE SCALE GENOMIC DNA]</scope>
    <source>
        <strain evidence="2">091103-1</strain>
    </source>
</reference>
<dbReference type="Proteomes" id="UP000246991">
    <property type="component" value="Unassembled WGS sequence"/>
</dbReference>
<evidence type="ECO:0000256" key="1">
    <source>
        <dbReference type="SAM" id="MobiDB-lite"/>
    </source>
</evidence>
<proteinExistence type="predicted"/>